<dbReference type="EMBL" id="JABWDU010000016">
    <property type="protein sequence ID" value="NVD43304.1"/>
    <property type="molecule type" value="Genomic_DNA"/>
</dbReference>
<dbReference type="Pfam" id="PF07883">
    <property type="entry name" value="Cupin_2"/>
    <property type="match status" value="1"/>
</dbReference>
<organism evidence="3 4">
    <name type="scientific">Ensifer oleiphilus</name>
    <dbReference type="NCBI Taxonomy" id="2742698"/>
    <lineage>
        <taxon>Bacteria</taxon>
        <taxon>Pseudomonadati</taxon>
        <taxon>Pseudomonadota</taxon>
        <taxon>Alphaproteobacteria</taxon>
        <taxon>Hyphomicrobiales</taxon>
        <taxon>Rhizobiaceae</taxon>
        <taxon>Sinorhizobium/Ensifer group</taxon>
        <taxon>Ensifer</taxon>
    </lineage>
</organism>
<dbReference type="AlphaFoldDB" id="A0A7Y6URQ2"/>
<dbReference type="CDD" id="cd02234">
    <property type="entry name" value="cupin_BLR7677-like"/>
    <property type="match status" value="1"/>
</dbReference>
<dbReference type="InterPro" id="IPR014710">
    <property type="entry name" value="RmlC-like_jellyroll"/>
</dbReference>
<dbReference type="Gene3D" id="2.60.120.10">
    <property type="entry name" value="Jelly Rolls"/>
    <property type="match status" value="1"/>
</dbReference>
<comment type="caution">
    <text evidence="3">The sequence shown here is derived from an EMBL/GenBank/DDBJ whole genome shotgun (WGS) entry which is preliminary data.</text>
</comment>
<protein>
    <submittedName>
        <fullName evidence="3">Cupin domain-containing protein</fullName>
    </submittedName>
</protein>
<dbReference type="RefSeq" id="WP_176356622.1">
    <property type="nucleotide sequence ID" value="NZ_JABWDU010000016.1"/>
</dbReference>
<name>A0A7Y6URQ2_9HYPH</name>
<dbReference type="InterPro" id="IPR011051">
    <property type="entry name" value="RmlC_Cupin_sf"/>
</dbReference>
<evidence type="ECO:0000259" key="2">
    <source>
        <dbReference type="Pfam" id="PF07883"/>
    </source>
</evidence>
<gene>
    <name evidence="3" type="ORF">HT585_31020</name>
</gene>
<dbReference type="PANTHER" id="PTHR38599">
    <property type="entry name" value="CUPIN DOMAIN PROTEIN (AFU_ORTHOLOGUE AFUA_3G13620)"/>
    <property type="match status" value="1"/>
</dbReference>
<dbReference type="PANTHER" id="PTHR38599:SF1">
    <property type="entry name" value="CUPIN DOMAIN PROTEIN (AFU_ORTHOLOGUE AFUA_3G13620)"/>
    <property type="match status" value="1"/>
</dbReference>
<proteinExistence type="predicted"/>
<feature type="signal peptide" evidence="1">
    <location>
        <begin position="1"/>
        <end position="20"/>
    </location>
</feature>
<accession>A0A7Y6URQ2</accession>
<keyword evidence="4" id="KW-1185">Reference proteome</keyword>
<dbReference type="InterPro" id="IPR013096">
    <property type="entry name" value="Cupin_2"/>
</dbReference>
<dbReference type="SUPFAM" id="SSF51182">
    <property type="entry name" value="RmlC-like cupins"/>
    <property type="match status" value="1"/>
</dbReference>
<dbReference type="Proteomes" id="UP000520198">
    <property type="component" value="Unassembled WGS sequence"/>
</dbReference>
<evidence type="ECO:0000313" key="4">
    <source>
        <dbReference type="Proteomes" id="UP000520198"/>
    </source>
</evidence>
<reference evidence="3 4" key="1">
    <citation type="submission" date="2020-06" db="EMBL/GenBank/DDBJ databases">
        <authorList>
            <person name="Grouzdev D.S."/>
        </authorList>
    </citation>
    <scope>NUCLEOTIDE SEQUENCE [LARGE SCALE GENOMIC DNA]</scope>
    <source>
        <strain evidence="3 4">HO-A22</strain>
    </source>
</reference>
<evidence type="ECO:0000313" key="3">
    <source>
        <dbReference type="EMBL" id="NVD43304.1"/>
    </source>
</evidence>
<feature type="domain" description="Cupin type-2" evidence="2">
    <location>
        <begin position="49"/>
        <end position="122"/>
    </location>
</feature>
<feature type="chain" id="PRO_5030695352" evidence="1">
    <location>
        <begin position="21"/>
        <end position="136"/>
    </location>
</feature>
<keyword evidence="1" id="KW-0732">Signal</keyword>
<sequence length="136" mass="14429">MRKLAIGLLCATLITGPVAASDEPYNAKVTVVFDHALPNVPGKSMRGVLVEYGPGGHNPSHTHPKSAFIYATVIEGSIKSQINDGPVKVYKTGENWIEVPGDHHRVSANASDSDPAKILAVFVLDTTATEMVLPAK</sequence>
<evidence type="ECO:0000256" key="1">
    <source>
        <dbReference type="SAM" id="SignalP"/>
    </source>
</evidence>